<accession>T1FR61</accession>
<dbReference type="InParanoid" id="T1FR61"/>
<dbReference type="SUPFAM" id="SSF140741">
    <property type="entry name" value="RUN domain-like"/>
    <property type="match status" value="1"/>
</dbReference>
<dbReference type="AlphaFoldDB" id="T1FR61"/>
<reference evidence="4" key="1">
    <citation type="submission" date="2012-12" db="EMBL/GenBank/DDBJ databases">
        <authorList>
            <person name="Hellsten U."/>
            <person name="Grimwood J."/>
            <person name="Chapman J.A."/>
            <person name="Shapiro H."/>
            <person name="Aerts A."/>
            <person name="Otillar R.P."/>
            <person name="Terry A.Y."/>
            <person name="Boore J.L."/>
            <person name="Simakov O."/>
            <person name="Marletaz F."/>
            <person name="Cho S.-J."/>
            <person name="Edsinger-Gonzales E."/>
            <person name="Havlak P."/>
            <person name="Kuo D.-H."/>
            <person name="Larsson T."/>
            <person name="Lv J."/>
            <person name="Arendt D."/>
            <person name="Savage R."/>
            <person name="Osoegawa K."/>
            <person name="de Jong P."/>
            <person name="Lindberg D.R."/>
            <person name="Seaver E.C."/>
            <person name="Weisblat D.A."/>
            <person name="Putnam N.H."/>
            <person name="Grigoriev I.V."/>
            <person name="Rokhsar D.S."/>
        </authorList>
    </citation>
    <scope>NUCLEOTIDE SEQUENCE</scope>
</reference>
<dbReference type="GeneID" id="20211308"/>
<dbReference type="Proteomes" id="UP000015101">
    <property type="component" value="Unassembled WGS sequence"/>
</dbReference>
<dbReference type="EMBL" id="AMQM01001835">
    <property type="status" value="NOT_ANNOTATED_CDS"/>
    <property type="molecule type" value="Genomic_DNA"/>
</dbReference>
<dbReference type="OMA" id="GFQRTHF"/>
<dbReference type="SUPFAM" id="SSF50156">
    <property type="entry name" value="PDZ domain-like"/>
    <property type="match status" value="1"/>
</dbReference>
<evidence type="ECO:0000313" key="3">
    <source>
        <dbReference type="EnsemblMetazoa" id="HelroP189580"/>
    </source>
</evidence>
<dbReference type="CTD" id="20211308"/>
<dbReference type="InterPro" id="IPR004012">
    <property type="entry name" value="Run_dom"/>
</dbReference>
<dbReference type="PANTHER" id="PTHR46753">
    <property type="entry name" value="FYVE AND COILED-COIL DOMAIN-CONTAINING PROTEIN 1"/>
    <property type="match status" value="1"/>
</dbReference>
<evidence type="ECO:0000259" key="1">
    <source>
        <dbReference type="PROSITE" id="PS50826"/>
    </source>
</evidence>
<dbReference type="CDD" id="cd17682">
    <property type="entry name" value="RUN_RUFY4_like"/>
    <property type="match status" value="1"/>
</dbReference>
<dbReference type="EMBL" id="KB097639">
    <property type="protein sequence ID" value="ESN92707.1"/>
    <property type="molecule type" value="Genomic_DNA"/>
</dbReference>
<dbReference type="PROSITE" id="PS50826">
    <property type="entry name" value="RUN"/>
    <property type="match status" value="1"/>
</dbReference>
<protein>
    <recommendedName>
        <fullName evidence="1">RUN domain-containing protein</fullName>
    </recommendedName>
</protein>
<dbReference type="HOGENOM" id="CLU_034139_0_0_1"/>
<organism evidence="3 4">
    <name type="scientific">Helobdella robusta</name>
    <name type="common">Californian leech</name>
    <dbReference type="NCBI Taxonomy" id="6412"/>
    <lineage>
        <taxon>Eukaryota</taxon>
        <taxon>Metazoa</taxon>
        <taxon>Spiralia</taxon>
        <taxon>Lophotrochozoa</taxon>
        <taxon>Annelida</taxon>
        <taxon>Clitellata</taxon>
        <taxon>Hirudinea</taxon>
        <taxon>Rhynchobdellida</taxon>
        <taxon>Glossiphoniidae</taxon>
        <taxon>Helobdella</taxon>
    </lineage>
</organism>
<dbReference type="Pfam" id="PF02759">
    <property type="entry name" value="RUN"/>
    <property type="match status" value="1"/>
</dbReference>
<reference evidence="2 4" key="2">
    <citation type="journal article" date="2013" name="Nature">
        <title>Insights into bilaterian evolution from three spiralian genomes.</title>
        <authorList>
            <person name="Simakov O."/>
            <person name="Marletaz F."/>
            <person name="Cho S.J."/>
            <person name="Edsinger-Gonzales E."/>
            <person name="Havlak P."/>
            <person name="Hellsten U."/>
            <person name="Kuo D.H."/>
            <person name="Larsson T."/>
            <person name="Lv J."/>
            <person name="Arendt D."/>
            <person name="Savage R."/>
            <person name="Osoegawa K."/>
            <person name="de Jong P."/>
            <person name="Grimwood J."/>
            <person name="Chapman J.A."/>
            <person name="Shapiro H."/>
            <person name="Aerts A."/>
            <person name="Otillar R.P."/>
            <person name="Terry A.Y."/>
            <person name="Boore J.L."/>
            <person name="Grigoriev I.V."/>
            <person name="Lindberg D.R."/>
            <person name="Seaver E.C."/>
            <person name="Weisblat D.A."/>
            <person name="Putnam N.H."/>
            <person name="Rokhsar D.S."/>
        </authorList>
    </citation>
    <scope>NUCLEOTIDE SEQUENCE</scope>
</reference>
<dbReference type="STRING" id="6412.T1FR61"/>
<dbReference type="InterPro" id="IPR036034">
    <property type="entry name" value="PDZ_sf"/>
</dbReference>
<dbReference type="RefSeq" id="XP_009029012.1">
    <property type="nucleotide sequence ID" value="XM_009030764.1"/>
</dbReference>
<dbReference type="EnsemblMetazoa" id="HelroT189580">
    <property type="protein sequence ID" value="HelroP189580"/>
    <property type="gene ID" value="HelroG189580"/>
</dbReference>
<sequence length="576" mass="66573">MSAVTDPLVKNMKKNVYHLTMNQPVTDQHEYLHLFCEQLEMLFRRGMKPSLTVFQSVMHDYWRFFEAYNAFLKKNKIRCHPFFDISIQTVKSSLKVKTDQGRGRLLIRMLLQNKCLDNIVHLMNTQPNFLDTWYSSSNCIFFDPIQTEIFISVLKQMNELQIKFCVDNQSFLDDTWILPVFKRLTLVPSKKLGVEIIHKAGHAIVFRLNENGVAAENGQMEAGDVLDEICNKPLRDTTDGLIPHYLRCNLGKPIDVTILKGHLPDGSIFRPLLEITKDLPARYSPFRQQVQGQGHLFLDREGGEEESLKTPPHARLSQECDEEVPVHNANDRAEYDCTYLGYVDIGQDGSICKIEEAIDNVDQLQRQQTVQQQIQNKLQEVKQQLLLLQPPQQPQQQQPQNDLIFMLESDEQLIKQQQQPQQQQQQQQQQQPHQQLQQQQQQNYLQQQQKQLENQLLFLRLKQQQTNNVGVLKQFETLVHLGETDFTVFDKDKQVFLKASFTEISACGRKDDKADLFACIIGETTCTLAKNFVAHVFKARNHAEAKIILCTIEIVTTIKSKTANVPNVKKSNLDVF</sequence>
<dbReference type="eggNOG" id="ENOG502QPMV">
    <property type="taxonomic scope" value="Eukaryota"/>
</dbReference>
<evidence type="ECO:0000313" key="2">
    <source>
        <dbReference type="EMBL" id="ESN92707.1"/>
    </source>
</evidence>
<feature type="domain" description="RUN" evidence="1">
    <location>
        <begin position="26"/>
        <end position="169"/>
    </location>
</feature>
<dbReference type="Gene3D" id="1.20.58.900">
    <property type="match status" value="1"/>
</dbReference>
<name>T1FR61_HELRO</name>
<reference evidence="3" key="3">
    <citation type="submission" date="2015-06" db="UniProtKB">
        <authorList>
            <consortium name="EnsemblMetazoa"/>
        </authorList>
    </citation>
    <scope>IDENTIFICATION</scope>
</reference>
<dbReference type="KEGG" id="hro:HELRODRAFT_189580"/>
<evidence type="ECO:0000313" key="4">
    <source>
        <dbReference type="Proteomes" id="UP000015101"/>
    </source>
</evidence>
<proteinExistence type="predicted"/>
<dbReference type="SUPFAM" id="SSF50729">
    <property type="entry name" value="PH domain-like"/>
    <property type="match status" value="1"/>
</dbReference>
<dbReference type="PANTHER" id="PTHR46753:SF3">
    <property type="entry name" value="PDZ DOMAIN-CONTAINING PROTEIN"/>
    <property type="match status" value="1"/>
</dbReference>
<dbReference type="OrthoDB" id="9044749at2759"/>
<gene>
    <name evidence="3" type="primary">20211308</name>
    <name evidence="2" type="ORF">HELRODRAFT_189580</name>
</gene>
<keyword evidence="4" id="KW-1185">Reference proteome</keyword>
<dbReference type="InterPro" id="IPR037213">
    <property type="entry name" value="Run_dom_sf"/>
</dbReference>